<dbReference type="InterPro" id="IPR027408">
    <property type="entry name" value="PNPase/RNase_PH_dom_sf"/>
</dbReference>
<dbReference type="Pfam" id="PF01138">
    <property type="entry name" value="RNase_PH"/>
    <property type="match status" value="1"/>
</dbReference>
<gene>
    <name evidence="12" type="ORF">IWX90DRAFT_432608</name>
</gene>
<accession>A0ABR1XSV5</accession>
<feature type="compositionally biased region" description="Acidic residues" evidence="10">
    <location>
        <begin position="106"/>
        <end position="120"/>
    </location>
</feature>
<comment type="subcellular location">
    <subcellularLocation>
        <location evidence="1">Cytoplasm</location>
    </subcellularLocation>
    <subcellularLocation>
        <location evidence="2">Nucleus</location>
        <location evidence="2">Nucleolus</location>
    </subcellularLocation>
</comment>
<protein>
    <recommendedName>
        <fullName evidence="9">Ribosomal RNA-processing protein 43</fullName>
    </recommendedName>
</protein>
<dbReference type="SUPFAM" id="SSF55666">
    <property type="entry name" value="Ribonuclease PH domain 2-like"/>
    <property type="match status" value="1"/>
</dbReference>
<keyword evidence="6" id="KW-0271">Exosome</keyword>
<dbReference type="Gene3D" id="3.30.230.70">
    <property type="entry name" value="GHMP Kinase, N-terminal domain"/>
    <property type="match status" value="1"/>
</dbReference>
<evidence type="ECO:0000313" key="13">
    <source>
        <dbReference type="Proteomes" id="UP001456524"/>
    </source>
</evidence>
<dbReference type="InterPro" id="IPR020568">
    <property type="entry name" value="Ribosomal_Su5_D2-typ_SF"/>
</dbReference>
<dbReference type="SUPFAM" id="SSF54211">
    <property type="entry name" value="Ribosomal protein S5 domain 2-like"/>
    <property type="match status" value="1"/>
</dbReference>
<evidence type="ECO:0000256" key="7">
    <source>
        <dbReference type="ARBA" id="ARBA00022884"/>
    </source>
</evidence>
<evidence type="ECO:0000313" key="12">
    <source>
        <dbReference type="EMBL" id="KAK8166366.1"/>
    </source>
</evidence>
<feature type="domain" description="Exoribonuclease phosphorolytic" evidence="11">
    <location>
        <begin position="50"/>
        <end position="236"/>
    </location>
</feature>
<evidence type="ECO:0000256" key="5">
    <source>
        <dbReference type="ARBA" id="ARBA00022552"/>
    </source>
</evidence>
<evidence type="ECO:0000256" key="10">
    <source>
        <dbReference type="SAM" id="MobiDB-lite"/>
    </source>
</evidence>
<dbReference type="PANTHER" id="PTHR11097:SF9">
    <property type="entry name" value="EXOSOME COMPLEX COMPONENT RRP43"/>
    <property type="match status" value="1"/>
</dbReference>
<evidence type="ECO:0000256" key="4">
    <source>
        <dbReference type="ARBA" id="ARBA00022490"/>
    </source>
</evidence>
<comment type="similarity">
    <text evidence="3">Belongs to the RNase PH family.</text>
</comment>
<reference evidence="12 13" key="1">
    <citation type="journal article" date="2022" name="G3 (Bethesda)">
        <title>Enemy or ally: a genomic approach to elucidate the lifestyle of Phyllosticta citrichinaensis.</title>
        <authorList>
            <person name="Buijs V.A."/>
            <person name="Groenewald J.Z."/>
            <person name="Haridas S."/>
            <person name="LaButti K.M."/>
            <person name="Lipzen A."/>
            <person name="Martin F.M."/>
            <person name="Barry K."/>
            <person name="Grigoriev I.V."/>
            <person name="Crous P.W."/>
            <person name="Seidl M.F."/>
        </authorList>
    </citation>
    <scope>NUCLEOTIDE SEQUENCE [LARGE SCALE GENOMIC DNA]</scope>
    <source>
        <strain evidence="12 13">CBS 129764</strain>
    </source>
</reference>
<dbReference type="InterPro" id="IPR036345">
    <property type="entry name" value="ExoRNase_PH_dom2_sf"/>
</dbReference>
<dbReference type="EMBL" id="JBBWUH010000005">
    <property type="protein sequence ID" value="KAK8166366.1"/>
    <property type="molecule type" value="Genomic_DNA"/>
</dbReference>
<evidence type="ECO:0000256" key="8">
    <source>
        <dbReference type="ARBA" id="ARBA00023242"/>
    </source>
</evidence>
<evidence type="ECO:0000256" key="1">
    <source>
        <dbReference type="ARBA" id="ARBA00004496"/>
    </source>
</evidence>
<evidence type="ECO:0000256" key="9">
    <source>
        <dbReference type="ARBA" id="ARBA00030617"/>
    </source>
</evidence>
<keyword evidence="4" id="KW-0963">Cytoplasm</keyword>
<evidence type="ECO:0000256" key="3">
    <source>
        <dbReference type="ARBA" id="ARBA00006678"/>
    </source>
</evidence>
<evidence type="ECO:0000256" key="6">
    <source>
        <dbReference type="ARBA" id="ARBA00022835"/>
    </source>
</evidence>
<keyword evidence="13" id="KW-1185">Reference proteome</keyword>
<feature type="region of interest" description="Disordered" evidence="10">
    <location>
        <begin position="90"/>
        <end position="120"/>
    </location>
</feature>
<dbReference type="Proteomes" id="UP001456524">
    <property type="component" value="Unassembled WGS sequence"/>
</dbReference>
<keyword evidence="5" id="KW-0698">rRNA processing</keyword>
<evidence type="ECO:0000256" key="2">
    <source>
        <dbReference type="ARBA" id="ARBA00004604"/>
    </source>
</evidence>
<organism evidence="12 13">
    <name type="scientific">Phyllosticta citrichinensis</name>
    <dbReference type="NCBI Taxonomy" id="1130410"/>
    <lineage>
        <taxon>Eukaryota</taxon>
        <taxon>Fungi</taxon>
        <taxon>Dikarya</taxon>
        <taxon>Ascomycota</taxon>
        <taxon>Pezizomycotina</taxon>
        <taxon>Dothideomycetes</taxon>
        <taxon>Dothideomycetes incertae sedis</taxon>
        <taxon>Botryosphaeriales</taxon>
        <taxon>Phyllostictaceae</taxon>
        <taxon>Phyllosticta</taxon>
    </lineage>
</organism>
<dbReference type="PANTHER" id="PTHR11097">
    <property type="entry name" value="EXOSOME COMPLEX EXONUCLEASE RIBOSOMAL RNA PROCESSING PROTEIN"/>
    <property type="match status" value="1"/>
</dbReference>
<keyword evidence="7" id="KW-0694">RNA-binding</keyword>
<proteinExistence type="inferred from homology"/>
<comment type="caution">
    <text evidence="12">The sequence shown here is derived from an EMBL/GenBank/DDBJ whole genome shotgun (WGS) entry which is preliminary data.</text>
</comment>
<name>A0ABR1XSV5_9PEZI</name>
<evidence type="ECO:0000259" key="11">
    <source>
        <dbReference type="Pfam" id="PF01138"/>
    </source>
</evidence>
<sequence length="382" mass="41745">MTVDTASAAPALSFPPDIFAALSPAPFFLAHLSSSKQPLLRPNGRTTSTFRAPGLNSSSLTHCSGSAVVRLGDTAVVCGVRGELLLQCDVPNPPDTDADPARTLSADDETNDTTTEYEDDREELERLGLLVPNVELATGATPTIVPGQPPSAPAQVLTSRLLGLLHSTRLVRARDLRITYTPPATDDADDDDDENKREVVAYWTLYIDIVFMSLDGNALDAAWGAMLAALRDTVLPRAWWDYDSQMVLCDDQREKARKLRLRGSPVASSFAIFAATTKQGLRGQDVEVLGLEGLTGQENTSRAEDDEDDNRAWVLADPDAFEEANCREVVMVVIDKIDGRFVLRRVEKHGGAVVGRDLLRSIVKRSEERWVEWSEALGDEGR</sequence>
<keyword evidence="8" id="KW-0539">Nucleus</keyword>
<dbReference type="InterPro" id="IPR001247">
    <property type="entry name" value="ExoRNase_PH_dom1"/>
</dbReference>
<dbReference type="InterPro" id="IPR050590">
    <property type="entry name" value="Exosome_comp_Rrp42_subfam"/>
</dbReference>